<dbReference type="KEGG" id="pph:Ppha_1180"/>
<dbReference type="Gene3D" id="3.30.2310.20">
    <property type="entry name" value="RelE-like"/>
    <property type="match status" value="1"/>
</dbReference>
<keyword evidence="3" id="KW-1185">Reference proteome</keyword>
<name>B4SGP2_PELPB</name>
<evidence type="ECO:0000313" key="3">
    <source>
        <dbReference type="Proteomes" id="UP000002724"/>
    </source>
</evidence>
<dbReference type="HOGENOM" id="CLU_147162_11_0_10"/>
<keyword evidence="1" id="KW-1277">Toxin-antitoxin system</keyword>
<dbReference type="NCBIfam" id="TIGR02385">
    <property type="entry name" value="RelE_StbE"/>
    <property type="match status" value="1"/>
</dbReference>
<gene>
    <name evidence="2" type="ordered locus">Ppha_1180</name>
</gene>
<evidence type="ECO:0000313" key="2">
    <source>
        <dbReference type="EMBL" id="ACF43455.1"/>
    </source>
</evidence>
<dbReference type="Proteomes" id="UP000002724">
    <property type="component" value="Chromosome"/>
</dbReference>
<dbReference type="Pfam" id="PF05016">
    <property type="entry name" value="ParE_toxin"/>
    <property type="match status" value="1"/>
</dbReference>
<dbReference type="eggNOG" id="COG3668">
    <property type="taxonomic scope" value="Bacteria"/>
</dbReference>
<protein>
    <submittedName>
        <fullName evidence="2">Plasmid stabilization system</fullName>
    </submittedName>
</protein>
<dbReference type="STRING" id="324925.Ppha_1180"/>
<evidence type="ECO:0000256" key="1">
    <source>
        <dbReference type="ARBA" id="ARBA00022649"/>
    </source>
</evidence>
<sequence length="91" mass="10297">MKIVLTKEAKDSLREIESYIGQTSKRAAQQTIITILNKITRQLPAHPQSAKPGILTDTRELYFSDVPYCVIYTSDNKTITVLSIFHTAQSR</sequence>
<reference evidence="2 3" key="1">
    <citation type="submission" date="2008-06" db="EMBL/GenBank/DDBJ databases">
        <title>Complete sequence of Pelodictyon phaeoclathratiforme BU-1.</title>
        <authorList>
            <consortium name="US DOE Joint Genome Institute"/>
            <person name="Lucas S."/>
            <person name="Copeland A."/>
            <person name="Lapidus A."/>
            <person name="Glavina del Rio T."/>
            <person name="Dalin E."/>
            <person name="Tice H."/>
            <person name="Bruce D."/>
            <person name="Goodwin L."/>
            <person name="Pitluck S."/>
            <person name="Schmutz J."/>
            <person name="Larimer F."/>
            <person name="Land M."/>
            <person name="Hauser L."/>
            <person name="Kyrpides N."/>
            <person name="Mikhailova N."/>
            <person name="Liu Z."/>
            <person name="Li T."/>
            <person name="Zhao F."/>
            <person name="Overmann J."/>
            <person name="Bryant D.A."/>
            <person name="Richardson P."/>
        </authorList>
    </citation>
    <scope>NUCLEOTIDE SEQUENCE [LARGE SCALE GENOMIC DNA]</scope>
    <source>
        <strain evidence="3">DSM 5477 / BU-1</strain>
    </source>
</reference>
<dbReference type="InterPro" id="IPR035093">
    <property type="entry name" value="RelE/ParE_toxin_dom_sf"/>
</dbReference>
<dbReference type="EMBL" id="CP001110">
    <property type="protein sequence ID" value="ACF43455.1"/>
    <property type="molecule type" value="Genomic_DNA"/>
</dbReference>
<accession>B4SGP2</accession>
<dbReference type="AlphaFoldDB" id="B4SGP2"/>
<proteinExistence type="predicted"/>
<dbReference type="InterPro" id="IPR007712">
    <property type="entry name" value="RelE/ParE_toxin"/>
</dbReference>
<organism evidence="2 3">
    <name type="scientific">Pelodictyon phaeoclathratiforme (strain DSM 5477 / BU-1)</name>
    <dbReference type="NCBI Taxonomy" id="324925"/>
    <lineage>
        <taxon>Bacteria</taxon>
        <taxon>Pseudomonadati</taxon>
        <taxon>Chlorobiota</taxon>
        <taxon>Chlorobiia</taxon>
        <taxon>Chlorobiales</taxon>
        <taxon>Chlorobiaceae</taxon>
        <taxon>Chlorobium/Pelodictyon group</taxon>
        <taxon>Pelodictyon</taxon>
    </lineage>
</organism>